<dbReference type="VEuPathDB" id="AmoebaDB:NAEGRDRAFT_78506"/>
<feature type="compositionally biased region" description="Basic and acidic residues" evidence="3">
    <location>
        <begin position="693"/>
        <end position="718"/>
    </location>
</feature>
<feature type="compositionally biased region" description="Basic residues" evidence="3">
    <location>
        <begin position="735"/>
        <end position="746"/>
    </location>
</feature>
<dbReference type="AlphaFoldDB" id="D2V493"/>
<dbReference type="GeneID" id="8862099"/>
<evidence type="ECO:0000259" key="4">
    <source>
        <dbReference type="PROSITE" id="PS50067"/>
    </source>
</evidence>
<feature type="coiled-coil region" evidence="2">
    <location>
        <begin position="523"/>
        <end position="632"/>
    </location>
</feature>
<reference evidence="5 6" key="1">
    <citation type="journal article" date="2010" name="Cell">
        <title>The genome of Naegleria gruberi illuminates early eukaryotic versatility.</title>
        <authorList>
            <person name="Fritz-Laylin L.K."/>
            <person name="Prochnik S.E."/>
            <person name="Ginger M.L."/>
            <person name="Dacks J.B."/>
            <person name="Carpenter M.L."/>
            <person name="Field M.C."/>
            <person name="Kuo A."/>
            <person name="Paredez A."/>
            <person name="Chapman J."/>
            <person name="Pham J."/>
            <person name="Shu S."/>
            <person name="Neupane R."/>
            <person name="Cipriano M."/>
            <person name="Mancuso J."/>
            <person name="Tu H."/>
            <person name="Salamov A."/>
            <person name="Lindquist E."/>
            <person name="Shapiro H."/>
            <person name="Lucas S."/>
            <person name="Grigoriev I.V."/>
            <person name="Cande W.Z."/>
            <person name="Fulton C."/>
            <person name="Rokhsar D.S."/>
            <person name="Dawson S.C."/>
        </authorList>
    </citation>
    <scope>NUCLEOTIDE SEQUENCE [LARGE SCALE GENOMIC DNA]</scope>
    <source>
        <strain evidence="5 6">NEG-M</strain>
    </source>
</reference>
<gene>
    <name evidence="5" type="ORF">NAEGRDRAFT_78506</name>
</gene>
<dbReference type="InterPro" id="IPR027417">
    <property type="entry name" value="P-loop_NTPase"/>
</dbReference>
<dbReference type="Pfam" id="PF00225">
    <property type="entry name" value="Kinesin"/>
    <property type="match status" value="1"/>
</dbReference>
<feature type="region of interest" description="Disordered" evidence="3">
    <location>
        <begin position="691"/>
        <end position="746"/>
    </location>
</feature>
<dbReference type="GO" id="GO:0005871">
    <property type="term" value="C:kinesin complex"/>
    <property type="evidence" value="ECO:0007669"/>
    <property type="project" value="TreeGrafter"/>
</dbReference>
<dbReference type="SMART" id="SM00129">
    <property type="entry name" value="KISc"/>
    <property type="match status" value="1"/>
</dbReference>
<accession>D2V493</accession>
<evidence type="ECO:0000256" key="1">
    <source>
        <dbReference type="PROSITE-ProRule" id="PRU00283"/>
    </source>
</evidence>
<dbReference type="SUPFAM" id="SSF52540">
    <property type="entry name" value="P-loop containing nucleoside triphosphate hydrolases"/>
    <property type="match status" value="1"/>
</dbReference>
<dbReference type="GO" id="GO:0003777">
    <property type="term" value="F:microtubule motor activity"/>
    <property type="evidence" value="ECO:0007669"/>
    <property type="project" value="InterPro"/>
</dbReference>
<evidence type="ECO:0000256" key="3">
    <source>
        <dbReference type="SAM" id="MobiDB-lite"/>
    </source>
</evidence>
<feature type="domain" description="Kinesin motor" evidence="4">
    <location>
        <begin position="40"/>
        <end position="406"/>
    </location>
</feature>
<comment type="similarity">
    <text evidence="1">Belongs to the TRAFAC class myosin-kinesin ATPase superfamily. Kinesin family.</text>
</comment>
<dbReference type="InterPro" id="IPR027640">
    <property type="entry name" value="Kinesin-like_fam"/>
</dbReference>
<proteinExistence type="inferred from homology"/>
<keyword evidence="1" id="KW-0547">Nucleotide-binding</keyword>
<organism evidence="6">
    <name type="scientific">Naegleria gruberi</name>
    <name type="common">Amoeba</name>
    <dbReference type="NCBI Taxonomy" id="5762"/>
    <lineage>
        <taxon>Eukaryota</taxon>
        <taxon>Discoba</taxon>
        <taxon>Heterolobosea</taxon>
        <taxon>Tetramitia</taxon>
        <taxon>Eutetramitia</taxon>
        <taxon>Vahlkampfiidae</taxon>
        <taxon>Naegleria</taxon>
    </lineage>
</organism>
<dbReference type="KEGG" id="ngr:NAEGRDRAFT_78506"/>
<protein>
    <submittedName>
        <fullName evidence="5">Kinesin-1</fullName>
    </submittedName>
</protein>
<dbReference type="PROSITE" id="PS50067">
    <property type="entry name" value="KINESIN_MOTOR_2"/>
    <property type="match status" value="1"/>
</dbReference>
<dbReference type="PANTHER" id="PTHR24115:SF1004">
    <property type="entry name" value="KINESIN-LIKE PROTEIN KIF15"/>
    <property type="match status" value="1"/>
</dbReference>
<keyword evidence="2" id="KW-0175">Coiled coil</keyword>
<dbReference type="GO" id="GO:0005874">
    <property type="term" value="C:microtubule"/>
    <property type="evidence" value="ECO:0007669"/>
    <property type="project" value="TreeGrafter"/>
</dbReference>
<dbReference type="InParanoid" id="D2V493"/>
<dbReference type="PRINTS" id="PR00380">
    <property type="entry name" value="KINESINHEAVY"/>
</dbReference>
<dbReference type="OrthoDB" id="3176171at2759"/>
<dbReference type="GO" id="GO:0016887">
    <property type="term" value="F:ATP hydrolysis activity"/>
    <property type="evidence" value="ECO:0007669"/>
    <property type="project" value="TreeGrafter"/>
</dbReference>
<keyword evidence="1" id="KW-0505">Motor protein</keyword>
<dbReference type="RefSeq" id="XP_002681223.1">
    <property type="nucleotide sequence ID" value="XM_002681177.1"/>
</dbReference>
<keyword evidence="6" id="KW-1185">Reference proteome</keyword>
<dbReference type="OMA" id="AITHKEY"/>
<dbReference type="Gene3D" id="3.40.850.10">
    <property type="entry name" value="Kinesin motor domain"/>
    <property type="match status" value="1"/>
</dbReference>
<name>D2V493_NAEGR</name>
<feature type="binding site" evidence="1">
    <location>
        <begin position="118"/>
        <end position="125"/>
    </location>
    <ligand>
        <name>ATP</name>
        <dbReference type="ChEBI" id="CHEBI:30616"/>
    </ligand>
</feature>
<evidence type="ECO:0000256" key="2">
    <source>
        <dbReference type="SAM" id="Coils"/>
    </source>
</evidence>
<dbReference type="GO" id="GO:0007018">
    <property type="term" value="P:microtubule-based movement"/>
    <property type="evidence" value="ECO:0007669"/>
    <property type="project" value="InterPro"/>
</dbReference>
<dbReference type="GO" id="GO:0008017">
    <property type="term" value="F:microtubule binding"/>
    <property type="evidence" value="ECO:0007669"/>
    <property type="project" value="InterPro"/>
</dbReference>
<evidence type="ECO:0000313" key="6">
    <source>
        <dbReference type="Proteomes" id="UP000006671"/>
    </source>
</evidence>
<sequence length="746" mass="85102">MNESMLDYSLLLATPRKTQPVQAYTPKSVVKPKLIQKMDSVQMFARLRPENLPSDQPSPLEMIDKQSLRLEKGTVNRLFPFNEVFDETTTQEQIYQATAAACVTNIFNCVKSLVFAFGATGTGKTYTMIGNFDENKGSEEHGVILRLLNDILAELEIRRKEDPDLCIYVNFIENASSGHHNSSIVVDLLEDYDHCKKGPRDSMLSTYSTCSVRSTTSTKSNNHKGKVTITATAVEGMLDVEITNVKDAFNLISYGTSKRKIRSTKLNSDSSRSHAIFYINLGRKVVNNGAMSLELLNRITVADLAGSEKIKDVTNPNVAAAKEQTAETIFINTSLFQLTHTIAEISGKTTQVRNSQIGRSDLNKLVLRDLAQGGCKVFAIFTVSRLLARVFESYQTMIVSANLMGVKTIDLEDGRTVSKPVAPSENPEEFNIVQNCINALKAEKIARQEDEFKIREQVLREAEFSLQMRDNAAREESMTIKLQLQNKIDVARKETQLYFQKYEQAITHKEYYKNKLATFQSKLEDQNLIIGKLQIERDEYKEKYEALKSETENGSLISEKLKLELEAANEQLQSARKERDTIEKTFYSRTQQYESDKRGTIDRYEQEKRNIYELAKKEIETLRAKLQESESKTEKQREYIRVLKEKTAQLIQAQQEEKKESSSILSKFSAMFSSKHSKQSKEDALQLNVAESSDLKRKHDLKEDERSKVESPNKKTKVEEEEVTIETEESDVVPTKKRTKRRFLKK</sequence>
<dbReference type="EMBL" id="GG738851">
    <property type="protein sequence ID" value="EFC48479.1"/>
    <property type="molecule type" value="Genomic_DNA"/>
</dbReference>
<dbReference type="InterPro" id="IPR001752">
    <property type="entry name" value="Kinesin_motor_dom"/>
</dbReference>
<dbReference type="GO" id="GO:0005524">
    <property type="term" value="F:ATP binding"/>
    <property type="evidence" value="ECO:0007669"/>
    <property type="project" value="UniProtKB-UniRule"/>
</dbReference>
<keyword evidence="1" id="KW-0067">ATP-binding</keyword>
<dbReference type="Proteomes" id="UP000006671">
    <property type="component" value="Unassembled WGS sequence"/>
</dbReference>
<dbReference type="InterPro" id="IPR036961">
    <property type="entry name" value="Kinesin_motor_dom_sf"/>
</dbReference>
<feature type="compositionally biased region" description="Acidic residues" evidence="3">
    <location>
        <begin position="719"/>
        <end position="731"/>
    </location>
</feature>
<dbReference type="PANTHER" id="PTHR24115">
    <property type="entry name" value="KINESIN-RELATED"/>
    <property type="match status" value="1"/>
</dbReference>
<evidence type="ECO:0000313" key="5">
    <source>
        <dbReference type="EMBL" id="EFC48479.1"/>
    </source>
</evidence>